<evidence type="ECO:0000313" key="2">
    <source>
        <dbReference type="Proteomes" id="UP000197138"/>
    </source>
</evidence>
<dbReference type="AlphaFoldDB" id="A0A218XLB5"/>
<name>A0A218XLB5_PUNGR</name>
<accession>A0A218XLB5</accession>
<sequence length="73" mass="8234">MLILVYRLFPLSSSLRKASPTKAKQSNRSQFITNGLMVKLQAFHLNITSSNLIENIELPNVSLGANYIYIYST</sequence>
<comment type="caution">
    <text evidence="1">The sequence shown here is derived from an EMBL/GenBank/DDBJ whole genome shotgun (WGS) entry which is preliminary data.</text>
</comment>
<proteinExistence type="predicted"/>
<evidence type="ECO:0000313" key="1">
    <source>
        <dbReference type="EMBL" id="OWM85459.1"/>
    </source>
</evidence>
<gene>
    <name evidence="1" type="ORF">CDL15_Pgr019083</name>
</gene>
<organism evidence="1 2">
    <name type="scientific">Punica granatum</name>
    <name type="common">Pomegranate</name>
    <dbReference type="NCBI Taxonomy" id="22663"/>
    <lineage>
        <taxon>Eukaryota</taxon>
        <taxon>Viridiplantae</taxon>
        <taxon>Streptophyta</taxon>
        <taxon>Embryophyta</taxon>
        <taxon>Tracheophyta</taxon>
        <taxon>Spermatophyta</taxon>
        <taxon>Magnoliopsida</taxon>
        <taxon>eudicotyledons</taxon>
        <taxon>Gunneridae</taxon>
        <taxon>Pentapetalae</taxon>
        <taxon>rosids</taxon>
        <taxon>malvids</taxon>
        <taxon>Myrtales</taxon>
        <taxon>Lythraceae</taxon>
        <taxon>Punica</taxon>
    </lineage>
</organism>
<protein>
    <submittedName>
        <fullName evidence="1">Uncharacterized protein</fullName>
    </submittedName>
</protein>
<reference evidence="2" key="1">
    <citation type="journal article" date="2017" name="Plant J.">
        <title>The pomegranate (Punica granatum L.) genome and the genomics of punicalagin biosynthesis.</title>
        <authorList>
            <person name="Qin G."/>
            <person name="Xu C."/>
            <person name="Ming R."/>
            <person name="Tang H."/>
            <person name="Guyot R."/>
            <person name="Kramer E.M."/>
            <person name="Hu Y."/>
            <person name="Yi X."/>
            <person name="Qi Y."/>
            <person name="Xu X."/>
            <person name="Gao Z."/>
            <person name="Pan H."/>
            <person name="Jian J."/>
            <person name="Tian Y."/>
            <person name="Yue Z."/>
            <person name="Xu Y."/>
        </authorList>
    </citation>
    <scope>NUCLEOTIDE SEQUENCE [LARGE SCALE GENOMIC DNA]</scope>
    <source>
        <strain evidence="2">cv. Dabenzi</strain>
    </source>
</reference>
<dbReference type="Proteomes" id="UP000197138">
    <property type="component" value="Unassembled WGS sequence"/>
</dbReference>
<dbReference type="EMBL" id="MTKT01001276">
    <property type="protein sequence ID" value="OWM85459.1"/>
    <property type="molecule type" value="Genomic_DNA"/>
</dbReference>